<dbReference type="Pfam" id="PF20241">
    <property type="entry name" value="DUF6598"/>
    <property type="match status" value="1"/>
</dbReference>
<organism evidence="2 3">
    <name type="scientific">Heracleum sosnowskyi</name>
    <dbReference type="NCBI Taxonomy" id="360622"/>
    <lineage>
        <taxon>Eukaryota</taxon>
        <taxon>Viridiplantae</taxon>
        <taxon>Streptophyta</taxon>
        <taxon>Embryophyta</taxon>
        <taxon>Tracheophyta</taxon>
        <taxon>Spermatophyta</taxon>
        <taxon>Magnoliopsida</taxon>
        <taxon>eudicotyledons</taxon>
        <taxon>Gunneridae</taxon>
        <taxon>Pentapetalae</taxon>
        <taxon>asterids</taxon>
        <taxon>campanulids</taxon>
        <taxon>Apiales</taxon>
        <taxon>Apiaceae</taxon>
        <taxon>Apioideae</taxon>
        <taxon>apioid superclade</taxon>
        <taxon>Tordylieae</taxon>
        <taxon>Tordyliinae</taxon>
        <taxon>Heracleum</taxon>
    </lineage>
</organism>
<feature type="domain" description="DUF6598" evidence="1">
    <location>
        <begin position="10"/>
        <end position="228"/>
    </location>
</feature>
<evidence type="ECO:0000259" key="1">
    <source>
        <dbReference type="Pfam" id="PF20241"/>
    </source>
</evidence>
<sequence>MAWGIALMEVFKIVYLGPDKLEPSKQLGTIKMSFDDKVLYLYKVDKIDPSRPTIEYMDDIPLEIKSPPVDFAHVDIEVDLFNGAYKGSINLDWEADDVSYQAESRESRIRSKHGLGEIVIVYGLFNNAAVANLEVKLLDCAADANVYGVVAACNSGLNSRACVSMLFAKKPGNKTQVGKHGLIPLSRSCLGVPMCSKLYVLISLHRDEVDYKAKLAFDAKTRGKDRECYEINYPQGNTDTPRIQVNVTWNVKQKAIQLLYDIPGILDDSDSDLSDDEEVN</sequence>
<keyword evidence="3" id="KW-1185">Reference proteome</keyword>
<dbReference type="InterPro" id="IPR046533">
    <property type="entry name" value="DUF6598"/>
</dbReference>
<name>A0AAD8M8M6_9APIA</name>
<evidence type="ECO:0000313" key="3">
    <source>
        <dbReference type="Proteomes" id="UP001237642"/>
    </source>
</evidence>
<proteinExistence type="predicted"/>
<gene>
    <name evidence="2" type="ORF">POM88_039315</name>
</gene>
<comment type="caution">
    <text evidence="2">The sequence shown here is derived from an EMBL/GenBank/DDBJ whole genome shotgun (WGS) entry which is preliminary data.</text>
</comment>
<reference evidence="2" key="2">
    <citation type="submission" date="2023-05" db="EMBL/GenBank/DDBJ databases">
        <authorList>
            <person name="Schelkunov M.I."/>
        </authorList>
    </citation>
    <scope>NUCLEOTIDE SEQUENCE</scope>
    <source>
        <strain evidence="2">Hsosn_3</strain>
        <tissue evidence="2">Leaf</tissue>
    </source>
</reference>
<reference evidence="2" key="1">
    <citation type="submission" date="2023-02" db="EMBL/GenBank/DDBJ databases">
        <title>Genome of toxic invasive species Heracleum sosnowskyi carries increased number of genes despite the absence of recent whole-genome duplications.</title>
        <authorList>
            <person name="Schelkunov M."/>
            <person name="Shtratnikova V."/>
            <person name="Makarenko M."/>
            <person name="Klepikova A."/>
            <person name="Omelchenko D."/>
            <person name="Novikova G."/>
            <person name="Obukhova E."/>
            <person name="Bogdanov V."/>
            <person name="Penin A."/>
            <person name="Logacheva M."/>
        </authorList>
    </citation>
    <scope>NUCLEOTIDE SEQUENCE</scope>
    <source>
        <strain evidence="2">Hsosn_3</strain>
        <tissue evidence="2">Leaf</tissue>
    </source>
</reference>
<evidence type="ECO:0000313" key="2">
    <source>
        <dbReference type="EMBL" id="KAK1363754.1"/>
    </source>
</evidence>
<dbReference type="EMBL" id="JAUIZM010000009">
    <property type="protein sequence ID" value="KAK1363754.1"/>
    <property type="molecule type" value="Genomic_DNA"/>
</dbReference>
<dbReference type="AlphaFoldDB" id="A0AAD8M8M6"/>
<protein>
    <recommendedName>
        <fullName evidence="1">DUF6598 domain-containing protein</fullName>
    </recommendedName>
</protein>
<dbReference type="Proteomes" id="UP001237642">
    <property type="component" value="Unassembled WGS sequence"/>
</dbReference>
<accession>A0AAD8M8M6</accession>